<feature type="binding site" evidence="2">
    <location>
        <position position="247"/>
    </location>
    <ligand>
        <name>Mg(2+)</name>
        <dbReference type="ChEBI" id="CHEBI:18420"/>
        <label>5</label>
    </ligand>
</feature>
<gene>
    <name evidence="2 5" type="primary">thiL</name>
    <name evidence="5" type="ORF">ENL07_04290</name>
</gene>
<feature type="binding site" evidence="2">
    <location>
        <position position="55"/>
    </location>
    <ligand>
        <name>Mg(2+)</name>
        <dbReference type="ChEBI" id="CHEBI:18420"/>
        <label>1</label>
    </ligand>
</feature>
<keyword evidence="2" id="KW-0460">Magnesium</keyword>
<dbReference type="InterPro" id="IPR010918">
    <property type="entry name" value="PurM-like_C_dom"/>
</dbReference>
<comment type="caution">
    <text evidence="5">The sequence shown here is derived from an EMBL/GenBank/DDBJ whole genome shotgun (WGS) entry which is preliminary data.</text>
</comment>
<comment type="similarity">
    <text evidence="2">Belongs to the thiamine-monophosphate kinase family.</text>
</comment>
<feature type="domain" description="PurM-like N-terminal" evidence="3">
    <location>
        <begin position="37"/>
        <end position="150"/>
    </location>
</feature>
<feature type="binding site" evidence="2">
    <location>
        <position position="54"/>
    </location>
    <ligand>
        <name>Mg(2+)</name>
        <dbReference type="ChEBI" id="CHEBI:18420"/>
        <label>4</label>
    </ligand>
</feature>
<dbReference type="PANTHER" id="PTHR30270">
    <property type="entry name" value="THIAMINE-MONOPHOSPHATE KINASE"/>
    <property type="match status" value="1"/>
</dbReference>
<keyword evidence="2" id="KW-0479">Metal-binding</keyword>
<dbReference type="GO" id="GO:0005524">
    <property type="term" value="F:ATP binding"/>
    <property type="evidence" value="ECO:0007669"/>
    <property type="project" value="UniProtKB-UniRule"/>
</dbReference>
<dbReference type="InterPro" id="IPR016188">
    <property type="entry name" value="PurM-like_N"/>
</dbReference>
<keyword evidence="2 5" id="KW-0418">Kinase</keyword>
<feature type="binding site" evidence="2">
    <location>
        <position position="133"/>
    </location>
    <ligand>
        <name>Mg(2+)</name>
        <dbReference type="ChEBI" id="CHEBI:18420"/>
        <label>1</label>
    </ligand>
</feature>
<dbReference type="GO" id="GO:0009030">
    <property type="term" value="F:thiamine-phosphate kinase activity"/>
    <property type="evidence" value="ECO:0007669"/>
    <property type="project" value="UniProtKB-UniRule"/>
</dbReference>
<feature type="binding site" evidence="2">
    <location>
        <position position="115"/>
    </location>
    <ligand>
        <name>ATP</name>
        <dbReference type="ChEBI" id="CHEBI:30616"/>
    </ligand>
</feature>
<keyword evidence="2 5" id="KW-0808">Transferase</keyword>
<feature type="binding site" evidence="2">
    <location>
        <position position="39"/>
    </location>
    <ligand>
        <name>Mg(2+)</name>
        <dbReference type="ChEBI" id="CHEBI:18420"/>
        <label>3</label>
    </ligand>
</feature>
<keyword evidence="2" id="KW-0547">Nucleotide-binding</keyword>
<dbReference type="UniPathway" id="UPA00060">
    <property type="reaction ID" value="UER00142"/>
</dbReference>
<dbReference type="SUPFAM" id="SSF55326">
    <property type="entry name" value="PurM N-terminal domain-like"/>
    <property type="match status" value="1"/>
</dbReference>
<organism evidence="5">
    <name type="scientific">Chlorobaculum parvum</name>
    <dbReference type="NCBI Taxonomy" id="274539"/>
    <lineage>
        <taxon>Bacteria</taxon>
        <taxon>Pseudomonadati</taxon>
        <taxon>Chlorobiota</taxon>
        <taxon>Chlorobiia</taxon>
        <taxon>Chlorobiales</taxon>
        <taxon>Chlorobiaceae</taxon>
        <taxon>Chlorobaculum</taxon>
    </lineage>
</organism>
<accession>A0A7C5DDT2</accession>
<comment type="pathway">
    <text evidence="2">Cofactor biosynthesis; thiamine diphosphate biosynthesis; thiamine diphosphate from thiamine phosphate: step 1/1.</text>
</comment>
<dbReference type="InterPro" id="IPR006283">
    <property type="entry name" value="ThiL-like"/>
</dbReference>
<dbReference type="Proteomes" id="UP000886058">
    <property type="component" value="Unassembled WGS sequence"/>
</dbReference>
<dbReference type="Pfam" id="PF02769">
    <property type="entry name" value="AIRS_C"/>
    <property type="match status" value="1"/>
</dbReference>
<dbReference type="EC" id="2.7.4.16" evidence="2"/>
<dbReference type="CDD" id="cd02194">
    <property type="entry name" value="ThiL"/>
    <property type="match status" value="1"/>
</dbReference>
<dbReference type="HAMAP" id="MF_02128">
    <property type="entry name" value="TMP_kinase"/>
    <property type="match status" value="1"/>
</dbReference>
<sequence>MSYKPISEIGEFGLIERLAKITGPSKQQRPELLEGIGDDCAVWQNDELAVQVATTDILTEHVHFDLLTTPLNHLGSKAISVNVSDICAMNAMPDYALISIAVPPKMPVEMVEELYKGINHAAEVYGLTIAGGDTSSSASGLFISVSMTGTTTPELLALRKGASPGDLICVTGTLGGSTAGLHLLQREKATMIEQMRNNEPYNKEVMAELQEYAEAIRCHLLPEARIDIIDFFSEEGIVPTAMIDISDGLVSDLAHLCRRSGVGAKIDESKLPVLAEARTVAEECQQDVFDWALTGGEDYQLLFTVPKSQYDLISANRDITIIGEITEKEQGMMLTDIFGMTIDMTDMKRGFDHFAGGEG</sequence>
<evidence type="ECO:0000259" key="4">
    <source>
        <dbReference type="Pfam" id="PF02769"/>
    </source>
</evidence>
<dbReference type="InterPro" id="IPR036921">
    <property type="entry name" value="PurM-like_N_sf"/>
</dbReference>
<feature type="binding site" evidence="2">
    <location>
        <position position="159"/>
    </location>
    <ligand>
        <name>ATP</name>
        <dbReference type="ChEBI" id="CHEBI:30616"/>
    </ligand>
</feature>
<feature type="binding site" evidence="2">
    <location>
        <begin position="132"/>
        <end position="133"/>
    </location>
    <ligand>
        <name>ATP</name>
        <dbReference type="ChEBI" id="CHEBI:30616"/>
    </ligand>
</feature>
<dbReference type="AlphaFoldDB" id="A0A7C5DDT2"/>
<dbReference type="NCBIfam" id="TIGR01379">
    <property type="entry name" value="thiL"/>
    <property type="match status" value="1"/>
</dbReference>
<dbReference type="PANTHER" id="PTHR30270:SF0">
    <property type="entry name" value="THIAMINE-MONOPHOSPHATE KINASE"/>
    <property type="match status" value="1"/>
</dbReference>
<protein>
    <recommendedName>
        <fullName evidence="2">Thiamine-monophosphate kinase</fullName>
        <shortName evidence="2">TMP kinase</shortName>
        <shortName evidence="2">Thiamine-phosphate kinase</shortName>
        <ecNumber evidence="2">2.7.4.16</ecNumber>
    </recommendedName>
</protein>
<feature type="binding site" evidence="2">
    <location>
        <position position="85"/>
    </location>
    <ligand>
        <name>Mg(2+)</name>
        <dbReference type="ChEBI" id="CHEBI:18420"/>
        <label>4</label>
    </ligand>
</feature>
<dbReference type="GO" id="GO:0009229">
    <property type="term" value="P:thiamine diphosphate biosynthetic process"/>
    <property type="evidence" value="ECO:0007669"/>
    <property type="project" value="UniProtKB-UniRule"/>
</dbReference>
<comment type="function">
    <text evidence="2">Catalyzes the ATP-dependent phosphorylation of thiamine-monophosphate (TMP) to form thiamine-pyrophosphate (TPP), the active form of vitamin B1.</text>
</comment>
<proteinExistence type="inferred from homology"/>
<feature type="binding site" evidence="2">
    <location>
        <position position="244"/>
    </location>
    <ligand>
        <name>Mg(2+)</name>
        <dbReference type="ChEBI" id="CHEBI:18420"/>
        <label>3</label>
    </ligand>
</feature>
<feature type="binding site" evidence="2">
    <location>
        <position position="297"/>
    </location>
    <ligand>
        <name>substrate</name>
    </ligand>
</feature>
<reference evidence="5" key="1">
    <citation type="journal article" date="2020" name="mSystems">
        <title>Genome- and Community-Level Interaction Insights into Carbon Utilization and Element Cycling Functions of Hydrothermarchaeota in Hydrothermal Sediment.</title>
        <authorList>
            <person name="Zhou Z."/>
            <person name="Liu Y."/>
            <person name="Xu W."/>
            <person name="Pan J."/>
            <person name="Luo Z.H."/>
            <person name="Li M."/>
        </authorList>
    </citation>
    <scope>NUCLEOTIDE SEQUENCE [LARGE SCALE GENOMIC DNA]</scope>
    <source>
        <strain evidence="5">HyVt-633</strain>
    </source>
</reference>
<dbReference type="GO" id="GO:0000287">
    <property type="term" value="F:magnesium ion binding"/>
    <property type="evidence" value="ECO:0007669"/>
    <property type="project" value="UniProtKB-UniRule"/>
</dbReference>
<comment type="miscellaneous">
    <text evidence="2">Reaction mechanism of ThiL seems to utilize a direct, inline transfer of the gamma-phosphate of ATP to TMP rather than a phosphorylated enzyme intermediate.</text>
</comment>
<dbReference type="Gene3D" id="3.90.650.10">
    <property type="entry name" value="PurM-like C-terminal domain"/>
    <property type="match status" value="1"/>
</dbReference>
<keyword evidence="2" id="KW-0067">ATP-binding</keyword>
<feature type="domain" description="PurM-like C-terminal" evidence="4">
    <location>
        <begin position="164"/>
        <end position="329"/>
    </location>
</feature>
<evidence type="ECO:0000259" key="3">
    <source>
        <dbReference type="Pfam" id="PF00586"/>
    </source>
</evidence>
<feature type="binding site" evidence="2">
    <location>
        <position position="246"/>
    </location>
    <ligand>
        <name>ATP</name>
        <dbReference type="ChEBI" id="CHEBI:30616"/>
    </ligand>
</feature>
<feature type="binding site" evidence="2">
    <location>
        <position position="85"/>
    </location>
    <ligand>
        <name>Mg(2+)</name>
        <dbReference type="ChEBI" id="CHEBI:18420"/>
        <label>2</label>
    </ligand>
</feature>
<feature type="binding site" evidence="2">
    <location>
        <position position="63"/>
    </location>
    <ligand>
        <name>substrate</name>
    </ligand>
</feature>
<keyword evidence="1 2" id="KW-0784">Thiamine biosynthesis</keyword>
<feature type="binding site" evidence="2">
    <location>
        <position position="39"/>
    </location>
    <ligand>
        <name>Mg(2+)</name>
        <dbReference type="ChEBI" id="CHEBI:18420"/>
        <label>4</label>
    </ligand>
</feature>
<dbReference type="EMBL" id="DRSQ01000089">
    <property type="protein sequence ID" value="HHE31849.1"/>
    <property type="molecule type" value="Genomic_DNA"/>
</dbReference>
<dbReference type="Pfam" id="PF00586">
    <property type="entry name" value="AIRS"/>
    <property type="match status" value="1"/>
</dbReference>
<evidence type="ECO:0000256" key="1">
    <source>
        <dbReference type="ARBA" id="ARBA00022977"/>
    </source>
</evidence>
<dbReference type="SUPFAM" id="SSF56042">
    <property type="entry name" value="PurM C-terminal domain-like"/>
    <property type="match status" value="1"/>
</dbReference>
<dbReference type="GO" id="GO:0009228">
    <property type="term" value="P:thiamine biosynthetic process"/>
    <property type="evidence" value="ECO:0007669"/>
    <property type="project" value="UniProtKB-KW"/>
</dbReference>
<feature type="binding site" evidence="2">
    <location>
        <position position="85"/>
    </location>
    <ligand>
        <name>Mg(2+)</name>
        <dbReference type="ChEBI" id="CHEBI:18420"/>
        <label>3</label>
    </ligand>
</feature>
<evidence type="ECO:0000313" key="5">
    <source>
        <dbReference type="EMBL" id="HHE31849.1"/>
    </source>
</evidence>
<name>A0A7C5DDT2_9CHLB</name>
<feature type="binding site" evidence="2">
    <location>
        <position position="56"/>
    </location>
    <ligand>
        <name>Mg(2+)</name>
        <dbReference type="ChEBI" id="CHEBI:18420"/>
        <label>2</label>
    </ligand>
</feature>
<feature type="binding site" evidence="2">
    <location>
        <position position="351"/>
    </location>
    <ligand>
        <name>substrate</name>
    </ligand>
</feature>
<dbReference type="InterPro" id="IPR036676">
    <property type="entry name" value="PurM-like_C_sf"/>
</dbReference>
<evidence type="ECO:0000256" key="2">
    <source>
        <dbReference type="HAMAP-Rule" id="MF_02128"/>
    </source>
</evidence>
<dbReference type="Gene3D" id="3.30.1330.10">
    <property type="entry name" value="PurM-like, N-terminal domain"/>
    <property type="match status" value="1"/>
</dbReference>
<feature type="binding site" evidence="2">
    <location>
        <position position="56"/>
    </location>
    <ligand>
        <name>Mg(2+)</name>
        <dbReference type="ChEBI" id="CHEBI:18420"/>
        <label>1</label>
    </ligand>
</feature>
<dbReference type="PIRSF" id="PIRSF005303">
    <property type="entry name" value="Thiam_monoph_kin"/>
    <property type="match status" value="1"/>
</dbReference>
<comment type="catalytic activity">
    <reaction evidence="2">
        <text>thiamine phosphate + ATP = thiamine diphosphate + ADP</text>
        <dbReference type="Rhea" id="RHEA:15913"/>
        <dbReference type="ChEBI" id="CHEBI:30616"/>
        <dbReference type="ChEBI" id="CHEBI:37575"/>
        <dbReference type="ChEBI" id="CHEBI:58937"/>
        <dbReference type="ChEBI" id="CHEBI:456216"/>
        <dbReference type="EC" id="2.7.4.16"/>
    </reaction>
</comment>